<evidence type="ECO:0000313" key="1">
    <source>
        <dbReference type="EnsemblMetazoa" id="Aqu2.1.22613_001"/>
    </source>
</evidence>
<reference evidence="1" key="1">
    <citation type="submission" date="2017-05" db="UniProtKB">
        <authorList>
            <consortium name="EnsemblMetazoa"/>
        </authorList>
    </citation>
    <scope>IDENTIFICATION</scope>
</reference>
<evidence type="ECO:0008006" key="2">
    <source>
        <dbReference type="Google" id="ProtNLM"/>
    </source>
</evidence>
<dbReference type="AlphaFoldDB" id="A0A1X7U4N0"/>
<accession>A0A1X7U4N0</accession>
<dbReference type="EnsemblMetazoa" id="Aqu2.1.22613_001">
    <property type="protein sequence ID" value="Aqu2.1.22613_001"/>
    <property type="gene ID" value="Aqu2.1.22613"/>
</dbReference>
<sequence>MLHAYQLNLIIIEVPCDIERVTSRFMLSKNLYLHRKEFSLILFYAITIHKCQGLSLNTAIIDLSTNALGMLVIRALMKLIGSEVSK</sequence>
<dbReference type="InParanoid" id="A0A1X7U4N0"/>
<name>A0A1X7U4N0_AMPQE</name>
<protein>
    <recommendedName>
        <fullName evidence="2">ATP-dependent DNA helicase</fullName>
    </recommendedName>
</protein>
<proteinExistence type="predicted"/>
<organism evidence="1">
    <name type="scientific">Amphimedon queenslandica</name>
    <name type="common">Sponge</name>
    <dbReference type="NCBI Taxonomy" id="400682"/>
    <lineage>
        <taxon>Eukaryota</taxon>
        <taxon>Metazoa</taxon>
        <taxon>Porifera</taxon>
        <taxon>Demospongiae</taxon>
        <taxon>Heteroscleromorpha</taxon>
        <taxon>Haplosclerida</taxon>
        <taxon>Niphatidae</taxon>
        <taxon>Amphimedon</taxon>
    </lineage>
</organism>